<dbReference type="Proteomes" id="UP000269271">
    <property type="component" value="Unassembled WGS sequence"/>
</dbReference>
<evidence type="ECO:0000259" key="5">
    <source>
        <dbReference type="PROSITE" id="PS50931"/>
    </source>
</evidence>
<dbReference type="GO" id="GO:0006351">
    <property type="term" value="P:DNA-templated transcription"/>
    <property type="evidence" value="ECO:0007669"/>
    <property type="project" value="TreeGrafter"/>
</dbReference>
<dbReference type="Pfam" id="PF00126">
    <property type="entry name" value="HTH_1"/>
    <property type="match status" value="1"/>
</dbReference>
<dbReference type="CDD" id="cd08422">
    <property type="entry name" value="PBP2_CrgA_like"/>
    <property type="match status" value="1"/>
</dbReference>
<dbReference type="GO" id="GO:0003700">
    <property type="term" value="F:DNA-binding transcription factor activity"/>
    <property type="evidence" value="ECO:0007669"/>
    <property type="project" value="InterPro"/>
</dbReference>
<comment type="similarity">
    <text evidence="1">Belongs to the LysR transcriptional regulatory family.</text>
</comment>
<keyword evidence="2" id="KW-0805">Transcription regulation</keyword>
<dbReference type="RefSeq" id="WP_124618228.1">
    <property type="nucleotide sequence ID" value="NZ_QTQX01000009.1"/>
</dbReference>
<evidence type="ECO:0000256" key="3">
    <source>
        <dbReference type="ARBA" id="ARBA00023125"/>
    </source>
</evidence>
<dbReference type="InterPro" id="IPR058163">
    <property type="entry name" value="LysR-type_TF_proteobact-type"/>
</dbReference>
<gene>
    <name evidence="6" type="ORF">DF037_16390</name>
</gene>
<dbReference type="PANTHER" id="PTHR30537:SF5">
    <property type="entry name" value="HTH-TYPE TRANSCRIPTIONAL ACTIVATOR TTDR-RELATED"/>
    <property type="match status" value="1"/>
</dbReference>
<name>A0A3N8SDG0_9BURK</name>
<dbReference type="PROSITE" id="PS50931">
    <property type="entry name" value="HTH_LYSR"/>
    <property type="match status" value="1"/>
</dbReference>
<dbReference type="InterPro" id="IPR036388">
    <property type="entry name" value="WH-like_DNA-bd_sf"/>
</dbReference>
<dbReference type="SUPFAM" id="SSF53850">
    <property type="entry name" value="Periplasmic binding protein-like II"/>
    <property type="match status" value="1"/>
</dbReference>
<evidence type="ECO:0000256" key="4">
    <source>
        <dbReference type="ARBA" id="ARBA00023163"/>
    </source>
</evidence>
<dbReference type="GO" id="GO:0043565">
    <property type="term" value="F:sequence-specific DNA binding"/>
    <property type="evidence" value="ECO:0007669"/>
    <property type="project" value="TreeGrafter"/>
</dbReference>
<evidence type="ECO:0000256" key="1">
    <source>
        <dbReference type="ARBA" id="ARBA00009437"/>
    </source>
</evidence>
<evidence type="ECO:0000313" key="6">
    <source>
        <dbReference type="EMBL" id="RQT28733.1"/>
    </source>
</evidence>
<sequence length="307" mass="34112">MTPTELLPLLPDLATFAQVVEAGNFSSAARPLGTTPSTVSRQVQRLERALGVRLFERTTRRIRLTESGMQIYRHCRDMMDAASGAVDAASLLTAQPRGRVSIGAPISIAKSLIHPRIPGFLRTYPEVEVRVVFDDRDLDPMRDHVDLVVRPTPKPPQGLVARQLGTVRWMPCASPGYLRARGMPVVPNDLAQHNCLYIGDTPDDNRWTFRQGNQVETVEVKGRYIANDVNARREAALEDWGVASLPEFAIGDDLRAGTLVHILPEWLFEPRAYSGPVWLLYPPNRLLPPKVRALISWLVEPSGCSLG</sequence>
<dbReference type="PRINTS" id="PR00039">
    <property type="entry name" value="HTHLYSR"/>
</dbReference>
<dbReference type="InterPro" id="IPR000847">
    <property type="entry name" value="LysR_HTH_N"/>
</dbReference>
<feature type="domain" description="HTH lysR-type" evidence="5">
    <location>
        <begin position="8"/>
        <end position="65"/>
    </location>
</feature>
<dbReference type="FunFam" id="1.10.10.10:FF:000001">
    <property type="entry name" value="LysR family transcriptional regulator"/>
    <property type="match status" value="1"/>
</dbReference>
<keyword evidence="4" id="KW-0804">Transcription</keyword>
<keyword evidence="3" id="KW-0238">DNA-binding</keyword>
<dbReference type="InterPro" id="IPR036390">
    <property type="entry name" value="WH_DNA-bd_sf"/>
</dbReference>
<reference evidence="6 7" key="1">
    <citation type="submission" date="2018-08" db="EMBL/GenBank/DDBJ databases">
        <title>Comparative analysis of Burkholderia isolates from Puerto Rico.</title>
        <authorList>
            <person name="Hall C."/>
            <person name="Sahl J."/>
            <person name="Wagner D."/>
        </authorList>
    </citation>
    <scope>NUCLEOTIDE SEQUENCE [LARGE SCALE GENOMIC DNA]</scope>
    <source>
        <strain evidence="6 7">Bp9001</strain>
    </source>
</reference>
<proteinExistence type="inferred from homology"/>
<dbReference type="Gene3D" id="1.10.10.10">
    <property type="entry name" value="Winged helix-like DNA-binding domain superfamily/Winged helix DNA-binding domain"/>
    <property type="match status" value="1"/>
</dbReference>
<dbReference type="EMBL" id="QTQX01000009">
    <property type="protein sequence ID" value="RQT28733.1"/>
    <property type="molecule type" value="Genomic_DNA"/>
</dbReference>
<dbReference type="AlphaFoldDB" id="A0A3N8SDG0"/>
<dbReference type="Gene3D" id="3.40.190.290">
    <property type="match status" value="1"/>
</dbReference>
<organism evidence="6 7">
    <name type="scientific">Burkholderia contaminans</name>
    <dbReference type="NCBI Taxonomy" id="488447"/>
    <lineage>
        <taxon>Bacteria</taxon>
        <taxon>Pseudomonadati</taxon>
        <taxon>Pseudomonadota</taxon>
        <taxon>Betaproteobacteria</taxon>
        <taxon>Burkholderiales</taxon>
        <taxon>Burkholderiaceae</taxon>
        <taxon>Burkholderia</taxon>
        <taxon>Burkholderia cepacia complex</taxon>
    </lineage>
</organism>
<accession>A0A3N8SDG0</accession>
<dbReference type="Pfam" id="PF03466">
    <property type="entry name" value="LysR_substrate"/>
    <property type="match status" value="1"/>
</dbReference>
<protein>
    <submittedName>
        <fullName evidence="6">LysR family transcriptional regulator</fullName>
    </submittedName>
</protein>
<dbReference type="InterPro" id="IPR005119">
    <property type="entry name" value="LysR_subst-bd"/>
</dbReference>
<evidence type="ECO:0000313" key="7">
    <source>
        <dbReference type="Proteomes" id="UP000269271"/>
    </source>
</evidence>
<comment type="caution">
    <text evidence="6">The sequence shown here is derived from an EMBL/GenBank/DDBJ whole genome shotgun (WGS) entry which is preliminary data.</text>
</comment>
<evidence type="ECO:0000256" key="2">
    <source>
        <dbReference type="ARBA" id="ARBA00023015"/>
    </source>
</evidence>
<dbReference type="SUPFAM" id="SSF46785">
    <property type="entry name" value="Winged helix' DNA-binding domain"/>
    <property type="match status" value="1"/>
</dbReference>
<dbReference type="PANTHER" id="PTHR30537">
    <property type="entry name" value="HTH-TYPE TRANSCRIPTIONAL REGULATOR"/>
    <property type="match status" value="1"/>
</dbReference>